<dbReference type="SMART" id="SM00799">
    <property type="entry name" value="DENN"/>
    <property type="match status" value="1"/>
</dbReference>
<dbReference type="InterPro" id="IPR043153">
    <property type="entry name" value="DENN_C"/>
</dbReference>
<dbReference type="InterPro" id="IPR037516">
    <property type="entry name" value="Tripartite_DENN"/>
</dbReference>
<evidence type="ECO:0000256" key="2">
    <source>
        <dbReference type="ARBA" id="ARBA00022658"/>
    </source>
</evidence>
<feature type="compositionally biased region" description="Low complexity" evidence="4">
    <location>
        <begin position="599"/>
        <end position="619"/>
    </location>
</feature>
<dbReference type="SMART" id="SM00800">
    <property type="entry name" value="uDENN"/>
    <property type="match status" value="1"/>
</dbReference>
<gene>
    <name evidence="7" type="primary">LOC111593829</name>
</gene>
<evidence type="ECO:0000259" key="5">
    <source>
        <dbReference type="PROSITE" id="PS50211"/>
    </source>
</evidence>
<evidence type="ECO:0000313" key="7">
    <source>
        <dbReference type="RefSeq" id="XP_023162634.2"/>
    </source>
</evidence>
<dbReference type="AlphaFoldDB" id="A0A6J1LDZ1"/>
<sequence>MGSRIKNDAKKLFEFWCEVKPTHGIDRGSVNRNGGGTATPAGIITESFPEGFRDKEVLNGIPSFAFPCDLVRDSVQSYSFVHTTGDSKWRFGFCRHDPKTETAMVLITYLPWHGPFLKLLTVLADLKRTDLNEFRTFLSEAYNRGIPDAGGSLTVYYNSGQSHFTFERPLPFQLPSIPENQNLSLYYNFVDSKDMISVFAAMLAERRIIFTSSHLDRLSSCIQAANAFLYPMVWQHIFIPVLPWEFKDYLGAPMPYLIGVPEPVLETVSADELGEVVILNCDTKMLETPFDDVRALPPEIVSQLKKHLSHTQDHIGDRISKIFLGALVQLIGGYRDAVEFHDTCKTFNRDKFIESRPAHLRPFLTKMMELQIFAQFIDDRLKMLNSGLGFSDEFERETVRYAEKMKKRGRNYVFLKHVKDKTNPAVKSAVKSVKESSRGVKTAYKKWRDNGNGHNHNPNHQFHFGLSSPQHSDRPDGSSNSLGGYGRKVTHRSAPSSPVCSKRLEREINLNGSAAREQQQQAMLQLPQQRRAPVPLVMSSSSSHIPANGYALGAPNNAHFDHIVGASPAVSSASSICSSEMNLSQELQNHPLFKTPAVDRSSPRSSNSSNNAQPNPQDSMNDLISLDDSNNTSFDLEDFDPLNQNARPLPTLGKTFGSNHKSKSSTLPAGVNSSVINNVGGGNSVNNPLYPYFAPKHMATVAAVTNRVVNPLPPQNQRSSNNRAKPPDDDFELLRKYGLDQFSLNTSTETTATGATTKPALTAGAGGGKGMNNWTTFD</sequence>
<reference evidence="7" key="1">
    <citation type="submission" date="2025-08" db="UniProtKB">
        <authorList>
            <consortium name="RefSeq"/>
        </authorList>
    </citation>
    <scope>IDENTIFICATION</scope>
    <source>
        <strain evidence="7">15085-1641.00</strain>
        <tissue evidence="7">Whole body</tissue>
    </source>
</reference>
<accession>A0A6J1LDZ1</accession>
<dbReference type="InterPro" id="IPR040032">
    <property type="entry name" value="DENND1A/B/C"/>
</dbReference>
<dbReference type="PROSITE" id="PS50211">
    <property type="entry name" value="DENN"/>
    <property type="match status" value="1"/>
</dbReference>
<dbReference type="Pfam" id="PF03455">
    <property type="entry name" value="dDENN"/>
    <property type="match status" value="1"/>
</dbReference>
<dbReference type="OrthoDB" id="206724at2759"/>
<comment type="subcellular location">
    <subcellularLocation>
        <location evidence="1">Cytoplasmic vesicle</location>
        <location evidence="1">Clathrin-coated vesicle</location>
    </subcellularLocation>
</comment>
<dbReference type="GO" id="GO:0030136">
    <property type="term" value="C:clathrin-coated vesicle"/>
    <property type="evidence" value="ECO:0007669"/>
    <property type="project" value="UniProtKB-SubCell"/>
</dbReference>
<evidence type="ECO:0000256" key="3">
    <source>
        <dbReference type="ARBA" id="ARBA00023329"/>
    </source>
</evidence>
<evidence type="ECO:0000256" key="1">
    <source>
        <dbReference type="ARBA" id="ARBA00004132"/>
    </source>
</evidence>
<dbReference type="Proteomes" id="UP000504633">
    <property type="component" value="Unplaced"/>
</dbReference>
<dbReference type="InterPro" id="IPR005112">
    <property type="entry name" value="dDENN_dom"/>
</dbReference>
<dbReference type="Gene3D" id="6.10.140.1000">
    <property type="match status" value="1"/>
</dbReference>
<dbReference type="PANTHER" id="PTHR13196">
    <property type="entry name" value="DENN DOMAIN-CONTAINING"/>
    <property type="match status" value="1"/>
</dbReference>
<dbReference type="PANTHER" id="PTHR13196:SF14">
    <property type="entry name" value="UDENN DOMAIN-CONTAINING PROTEIN"/>
    <property type="match status" value="1"/>
</dbReference>
<keyword evidence="3" id="KW-0968">Cytoplasmic vesicle</keyword>
<dbReference type="GeneID" id="111593829"/>
<dbReference type="FunFam" id="3.30.450.200:FF:000003">
    <property type="entry name" value="DENN domain containing 1A"/>
    <property type="match status" value="1"/>
</dbReference>
<feature type="region of interest" description="Disordered" evidence="4">
    <location>
        <begin position="446"/>
        <end position="499"/>
    </location>
</feature>
<dbReference type="Gene3D" id="3.40.50.11500">
    <property type="match status" value="1"/>
</dbReference>
<dbReference type="GO" id="GO:1901981">
    <property type="term" value="F:phosphatidylinositol phosphate binding"/>
    <property type="evidence" value="ECO:0007669"/>
    <property type="project" value="TreeGrafter"/>
</dbReference>
<dbReference type="InterPro" id="IPR001194">
    <property type="entry name" value="cDENN_dom"/>
</dbReference>
<protein>
    <submittedName>
        <fullName evidence="7">DENN domain-containing protein 1A isoform X3</fullName>
    </submittedName>
</protein>
<organism evidence="6 7">
    <name type="scientific">Drosophila hydei</name>
    <name type="common">Fruit fly</name>
    <dbReference type="NCBI Taxonomy" id="7224"/>
    <lineage>
        <taxon>Eukaryota</taxon>
        <taxon>Metazoa</taxon>
        <taxon>Ecdysozoa</taxon>
        <taxon>Arthropoda</taxon>
        <taxon>Hexapoda</taxon>
        <taxon>Insecta</taxon>
        <taxon>Pterygota</taxon>
        <taxon>Neoptera</taxon>
        <taxon>Endopterygota</taxon>
        <taxon>Diptera</taxon>
        <taxon>Brachycera</taxon>
        <taxon>Muscomorpha</taxon>
        <taxon>Ephydroidea</taxon>
        <taxon>Drosophilidae</taxon>
        <taxon>Drosophila</taxon>
    </lineage>
</organism>
<feature type="region of interest" description="Disordered" evidence="4">
    <location>
        <begin position="652"/>
        <end position="671"/>
    </location>
</feature>
<dbReference type="Pfam" id="PF03456">
    <property type="entry name" value="uDENN"/>
    <property type="match status" value="1"/>
</dbReference>
<dbReference type="SMART" id="SM00801">
    <property type="entry name" value="dDENN"/>
    <property type="match status" value="1"/>
</dbReference>
<dbReference type="InterPro" id="IPR005113">
    <property type="entry name" value="uDENN_dom"/>
</dbReference>
<dbReference type="GO" id="GO:0005085">
    <property type="term" value="F:guanyl-nucleotide exchange factor activity"/>
    <property type="evidence" value="ECO:0007669"/>
    <property type="project" value="UniProtKB-KW"/>
</dbReference>
<evidence type="ECO:0000313" key="6">
    <source>
        <dbReference type="Proteomes" id="UP000504633"/>
    </source>
</evidence>
<feature type="region of interest" description="Disordered" evidence="4">
    <location>
        <begin position="595"/>
        <end position="637"/>
    </location>
</feature>
<keyword evidence="6" id="KW-1185">Reference proteome</keyword>
<proteinExistence type="predicted"/>
<feature type="compositionally biased region" description="Low complexity" evidence="4">
    <location>
        <begin position="748"/>
        <end position="763"/>
    </location>
</feature>
<feature type="compositionally biased region" description="Low complexity" evidence="4">
    <location>
        <begin position="452"/>
        <end position="465"/>
    </location>
</feature>
<feature type="domain" description="UDENN" evidence="5">
    <location>
        <begin position="23"/>
        <end position="387"/>
    </location>
</feature>
<dbReference type="GO" id="GO:0006897">
    <property type="term" value="P:endocytosis"/>
    <property type="evidence" value="ECO:0007669"/>
    <property type="project" value="TreeGrafter"/>
</dbReference>
<feature type="region of interest" description="Disordered" evidence="4">
    <location>
        <begin position="748"/>
        <end position="778"/>
    </location>
</feature>
<evidence type="ECO:0000256" key="4">
    <source>
        <dbReference type="SAM" id="MobiDB-lite"/>
    </source>
</evidence>
<feature type="region of interest" description="Disordered" evidence="4">
    <location>
        <begin position="710"/>
        <end position="730"/>
    </location>
</feature>
<keyword evidence="2" id="KW-0344">Guanine-nucleotide releasing factor</keyword>
<name>A0A6J1LDZ1_DROHY</name>
<dbReference type="FunFam" id="3.40.50.11500:FF:000001">
    <property type="entry name" value="Putative DENN domain-containing protein 1A"/>
    <property type="match status" value="1"/>
</dbReference>
<feature type="compositionally biased region" description="Polar residues" evidence="4">
    <location>
        <begin position="656"/>
        <end position="667"/>
    </location>
</feature>
<dbReference type="Gene3D" id="3.30.450.200">
    <property type="match status" value="1"/>
</dbReference>
<dbReference type="GO" id="GO:0005829">
    <property type="term" value="C:cytosol"/>
    <property type="evidence" value="ECO:0007669"/>
    <property type="project" value="TreeGrafter"/>
</dbReference>
<dbReference type="Pfam" id="PF02141">
    <property type="entry name" value="DENN"/>
    <property type="match status" value="1"/>
</dbReference>
<dbReference type="RefSeq" id="XP_023162634.2">
    <property type="nucleotide sequence ID" value="XM_023306866.2"/>
</dbReference>
<dbReference type="GO" id="GO:0032456">
    <property type="term" value="P:endocytic recycling"/>
    <property type="evidence" value="ECO:0007669"/>
    <property type="project" value="TreeGrafter"/>
</dbReference>